<comment type="similarity">
    <text evidence="1">Belongs to the multicopper oxidase family.</text>
</comment>
<dbReference type="InterPro" id="IPR008972">
    <property type="entry name" value="Cupredoxin"/>
</dbReference>
<evidence type="ECO:0000313" key="4">
    <source>
        <dbReference type="EMBL" id="KAK4260438.1"/>
    </source>
</evidence>
<dbReference type="SUPFAM" id="SSF49503">
    <property type="entry name" value="Cupredoxins"/>
    <property type="match status" value="1"/>
</dbReference>
<dbReference type="PANTHER" id="PTHR11709:SF123">
    <property type="entry name" value="MONOCOPPER OXIDASE-LIKE PROTEIN SKU5"/>
    <property type="match status" value="1"/>
</dbReference>
<feature type="transmembrane region" description="Helical" evidence="2">
    <location>
        <begin position="126"/>
        <end position="141"/>
    </location>
</feature>
<keyword evidence="2" id="KW-0812">Transmembrane</keyword>
<evidence type="ECO:0000259" key="3">
    <source>
        <dbReference type="Pfam" id="PF07731"/>
    </source>
</evidence>
<dbReference type="GO" id="GO:0005507">
    <property type="term" value="F:copper ion binding"/>
    <property type="evidence" value="ECO:0007669"/>
    <property type="project" value="InterPro"/>
</dbReference>
<sequence>MHTYHLSGYAFFVVGMDYGEWSDNSRGTYNKWDGIARTTTQVYPGAWTAILVSLDNVGVWNLRTENLDSWYLGQETYVRVVNPEKTNKTELPVPDNALFCGTLSKLQKPQDISSAPSYMNGNSRKLFLTWLVFVSGLFFIFQ</sequence>
<dbReference type="Pfam" id="PF07731">
    <property type="entry name" value="Cu-oxidase_2"/>
    <property type="match status" value="1"/>
</dbReference>
<accession>A0AAE1MFM4</accession>
<keyword evidence="2" id="KW-0472">Membrane</keyword>
<protein>
    <recommendedName>
        <fullName evidence="3">Plastocyanin-like domain-containing protein</fullName>
    </recommendedName>
</protein>
<dbReference type="EMBL" id="JAWXYG010000010">
    <property type="protein sequence ID" value="KAK4260438.1"/>
    <property type="molecule type" value="Genomic_DNA"/>
</dbReference>
<evidence type="ECO:0000313" key="5">
    <source>
        <dbReference type="Proteomes" id="UP001293593"/>
    </source>
</evidence>
<proteinExistence type="inferred from homology"/>
<comment type="caution">
    <text evidence="4">The sequence shown here is derived from an EMBL/GenBank/DDBJ whole genome shotgun (WGS) entry which is preliminary data.</text>
</comment>
<dbReference type="GO" id="GO:0005886">
    <property type="term" value="C:plasma membrane"/>
    <property type="evidence" value="ECO:0007669"/>
    <property type="project" value="TreeGrafter"/>
</dbReference>
<feature type="domain" description="Plastocyanin-like" evidence="3">
    <location>
        <begin position="2"/>
        <end position="84"/>
    </location>
</feature>
<reference evidence="4" key="1">
    <citation type="submission" date="2023-10" db="EMBL/GenBank/DDBJ databases">
        <title>Chromosome-level genome of the transformable northern wattle, Acacia crassicarpa.</title>
        <authorList>
            <person name="Massaro I."/>
            <person name="Sinha N.R."/>
            <person name="Poethig S."/>
            <person name="Leichty A.R."/>
        </authorList>
    </citation>
    <scope>NUCLEOTIDE SEQUENCE</scope>
    <source>
        <strain evidence="4">Acra3RX</strain>
        <tissue evidence="4">Leaf</tissue>
    </source>
</reference>
<keyword evidence="5" id="KW-1185">Reference proteome</keyword>
<dbReference type="Gene3D" id="2.60.40.420">
    <property type="entry name" value="Cupredoxins - blue copper proteins"/>
    <property type="match status" value="1"/>
</dbReference>
<evidence type="ECO:0000256" key="2">
    <source>
        <dbReference type="SAM" id="Phobius"/>
    </source>
</evidence>
<organism evidence="4 5">
    <name type="scientific">Acacia crassicarpa</name>
    <name type="common">northern wattle</name>
    <dbReference type="NCBI Taxonomy" id="499986"/>
    <lineage>
        <taxon>Eukaryota</taxon>
        <taxon>Viridiplantae</taxon>
        <taxon>Streptophyta</taxon>
        <taxon>Embryophyta</taxon>
        <taxon>Tracheophyta</taxon>
        <taxon>Spermatophyta</taxon>
        <taxon>Magnoliopsida</taxon>
        <taxon>eudicotyledons</taxon>
        <taxon>Gunneridae</taxon>
        <taxon>Pentapetalae</taxon>
        <taxon>rosids</taxon>
        <taxon>fabids</taxon>
        <taxon>Fabales</taxon>
        <taxon>Fabaceae</taxon>
        <taxon>Caesalpinioideae</taxon>
        <taxon>mimosoid clade</taxon>
        <taxon>Acacieae</taxon>
        <taxon>Acacia</taxon>
    </lineage>
</organism>
<dbReference type="InterPro" id="IPR011706">
    <property type="entry name" value="Cu-oxidase_C"/>
</dbReference>
<name>A0AAE1MFM4_9FABA</name>
<dbReference type="AlphaFoldDB" id="A0AAE1MFM4"/>
<dbReference type="InterPro" id="IPR045087">
    <property type="entry name" value="Cu-oxidase_fam"/>
</dbReference>
<dbReference type="PANTHER" id="PTHR11709">
    <property type="entry name" value="MULTI-COPPER OXIDASE"/>
    <property type="match status" value="1"/>
</dbReference>
<dbReference type="GO" id="GO:0016491">
    <property type="term" value="F:oxidoreductase activity"/>
    <property type="evidence" value="ECO:0007669"/>
    <property type="project" value="InterPro"/>
</dbReference>
<gene>
    <name evidence="4" type="ORF">QN277_003553</name>
</gene>
<keyword evidence="2" id="KW-1133">Transmembrane helix</keyword>
<evidence type="ECO:0000256" key="1">
    <source>
        <dbReference type="ARBA" id="ARBA00010609"/>
    </source>
</evidence>
<dbReference type="Proteomes" id="UP001293593">
    <property type="component" value="Unassembled WGS sequence"/>
</dbReference>